<evidence type="ECO:0008006" key="3">
    <source>
        <dbReference type="Google" id="ProtNLM"/>
    </source>
</evidence>
<dbReference type="AlphaFoldDB" id="L9VU47"/>
<dbReference type="InterPro" id="IPR029060">
    <property type="entry name" value="PIN-like_dom_sf"/>
</dbReference>
<keyword evidence="2" id="KW-1185">Reference proteome</keyword>
<protein>
    <recommendedName>
        <fullName evidence="3">PIN domain-containing protein</fullName>
    </recommendedName>
</protein>
<sequence length="192" mass="21560">MRKRLLTEGRRLRLTKKLIQLPRSTGLLFEEEQRKTAMSDASGPYLFDVGVIALAHTETPVREAALSYVRDAIAGEIDAVVPYPALFGAHTVLTTYYGQSNTDASRLLQNFMDAKRIHWYDGIPDDVVRGGLSRSSEANVNGWDGYYAQVAIDEGVNTVLTIDDDFERFDEFDTEVILSSDEFSELNRFLGN</sequence>
<accession>L9VU47</accession>
<dbReference type="eggNOG" id="arCOG09059">
    <property type="taxonomic scope" value="Archaea"/>
</dbReference>
<gene>
    <name evidence="1" type="ORF">C496_14011</name>
</gene>
<dbReference type="SUPFAM" id="SSF88723">
    <property type="entry name" value="PIN domain-like"/>
    <property type="match status" value="1"/>
</dbReference>
<evidence type="ECO:0000313" key="1">
    <source>
        <dbReference type="EMBL" id="ELY39798.1"/>
    </source>
</evidence>
<dbReference type="PATRIC" id="fig|1114856.3.peg.2917"/>
<dbReference type="STRING" id="1114856.GCA_000383975_03231"/>
<comment type="caution">
    <text evidence="1">The sequence shown here is derived from an EMBL/GenBank/DDBJ whole genome shotgun (WGS) entry which is preliminary data.</text>
</comment>
<reference evidence="1 2" key="1">
    <citation type="journal article" date="2014" name="PLoS Genet.">
        <title>Phylogenetically driven sequencing of extremely halophilic archaea reveals strategies for static and dynamic osmo-response.</title>
        <authorList>
            <person name="Becker E.A."/>
            <person name="Seitzer P.M."/>
            <person name="Tritt A."/>
            <person name="Larsen D."/>
            <person name="Krusor M."/>
            <person name="Yao A.I."/>
            <person name="Wu D."/>
            <person name="Madern D."/>
            <person name="Eisen J.A."/>
            <person name="Darling A.E."/>
            <person name="Facciotti M.T."/>
        </authorList>
    </citation>
    <scope>NUCLEOTIDE SEQUENCE [LARGE SCALE GENOMIC DNA]</scope>
    <source>
        <strain evidence="1 2">GA33</strain>
    </source>
</reference>
<name>L9VU47_9EURY</name>
<dbReference type="OrthoDB" id="191926at2157"/>
<proteinExistence type="predicted"/>
<dbReference type="EMBL" id="AOHW01000036">
    <property type="protein sequence ID" value="ELY39798.1"/>
    <property type="molecule type" value="Genomic_DNA"/>
</dbReference>
<organism evidence="1 2">
    <name type="scientific">Natronorubrum tibetense GA33</name>
    <dbReference type="NCBI Taxonomy" id="1114856"/>
    <lineage>
        <taxon>Archaea</taxon>
        <taxon>Methanobacteriati</taxon>
        <taxon>Methanobacteriota</taxon>
        <taxon>Stenosarchaea group</taxon>
        <taxon>Halobacteria</taxon>
        <taxon>Halobacteriales</taxon>
        <taxon>Natrialbaceae</taxon>
        <taxon>Natronorubrum</taxon>
    </lineage>
</organism>
<evidence type="ECO:0000313" key="2">
    <source>
        <dbReference type="Proteomes" id="UP000011599"/>
    </source>
</evidence>
<dbReference type="Proteomes" id="UP000011599">
    <property type="component" value="Unassembled WGS sequence"/>
</dbReference>